<dbReference type="NCBIfam" id="TIGR00675">
    <property type="entry name" value="dcm"/>
    <property type="match status" value="1"/>
</dbReference>
<keyword evidence="5" id="KW-0680">Restriction system</keyword>
<comment type="similarity">
    <text evidence="6 7">Belongs to the class I-like SAM-binding methyltransferase superfamily. C5-methyltransferase family.</text>
</comment>
<organism evidence="8 9">
    <name type="scientific">Staphylococcus epidermidis (strain ATCC 35984 / DSM 28319 / BCRC 17069 / CCUG 31568 / BM 3577 / RP62A)</name>
    <dbReference type="NCBI Taxonomy" id="176279"/>
    <lineage>
        <taxon>Bacteria</taxon>
        <taxon>Bacillati</taxon>
        <taxon>Bacillota</taxon>
        <taxon>Bacilli</taxon>
        <taxon>Bacillales</taxon>
        <taxon>Staphylococcaceae</taxon>
        <taxon>Staphylococcus</taxon>
    </lineage>
</organism>
<dbReference type="REBASE" id="10760">
    <property type="entry name" value="M.SepRPORF1523P"/>
</dbReference>
<dbReference type="eggNOG" id="COG0270">
    <property type="taxonomic scope" value="Bacteria"/>
</dbReference>
<evidence type="ECO:0000256" key="7">
    <source>
        <dbReference type="RuleBase" id="RU000416"/>
    </source>
</evidence>
<evidence type="ECO:0000256" key="3">
    <source>
        <dbReference type="ARBA" id="ARBA00022679"/>
    </source>
</evidence>
<evidence type="ECO:0000256" key="4">
    <source>
        <dbReference type="ARBA" id="ARBA00022691"/>
    </source>
</evidence>
<dbReference type="HOGENOM" id="CLU_006958_9_2_9"/>
<dbReference type="PANTHER" id="PTHR46098">
    <property type="entry name" value="TRNA (CYTOSINE(38)-C(5))-METHYLTRANSFERASE"/>
    <property type="match status" value="1"/>
</dbReference>
<dbReference type="PRINTS" id="PR00105">
    <property type="entry name" value="C5METTRFRASE"/>
</dbReference>
<keyword evidence="3 6" id="KW-0808">Transferase</keyword>
<dbReference type="GO" id="GO:0003886">
    <property type="term" value="F:DNA (cytosine-5-)-methyltransferase activity"/>
    <property type="evidence" value="ECO:0007669"/>
    <property type="project" value="UniProtKB-EC"/>
</dbReference>
<dbReference type="SUPFAM" id="SSF53335">
    <property type="entry name" value="S-adenosyl-L-methionine-dependent methyltransferases"/>
    <property type="match status" value="1"/>
</dbReference>
<keyword evidence="9" id="KW-1185">Reference proteome</keyword>
<dbReference type="InterPro" id="IPR029063">
    <property type="entry name" value="SAM-dependent_MTases_sf"/>
</dbReference>
<dbReference type="KEGG" id="ser:SERP1523"/>
<dbReference type="EMBL" id="CP000029">
    <property type="protein sequence ID" value="AAW54883.1"/>
    <property type="molecule type" value="Genomic_DNA"/>
</dbReference>
<accession>Q5HMV5</accession>
<dbReference type="GO" id="GO:0009307">
    <property type="term" value="P:DNA restriction-modification system"/>
    <property type="evidence" value="ECO:0007669"/>
    <property type="project" value="UniProtKB-KW"/>
</dbReference>
<dbReference type="AlphaFoldDB" id="Q5HMV5"/>
<sequence>MTYLIKVLELFSGVGSFSISLNTLGIEHEIVGFSETRKTATQLFCKLHNKKESENLGDVRNVSAKDLDVDLLVFGSPCQSFTRAGKQGGGLKGSDTRSALMWEAVRIMEECKPKWIVWENVPDAISRKNMPNFQNYMDELDSLNYNTYYKVLNAHELGSAQKRKRLFSISIRKDIDNGKFEFLDLTREPKHLETYLENNDQPDIANEHIHSHLILGKDENGYKIKNGTKKGYLYANNGDGIDLAYVTSKARRGRVQVKACQTIMRGKTLGTINDGVLRFYSPREYWRLQEMPDELYKHVEACNFKPSTAYDVVGGVINQLHLKTVFLSLKKAFNW</sequence>
<keyword evidence="2 6" id="KW-0489">Methyltransferase</keyword>
<evidence type="ECO:0000256" key="2">
    <source>
        <dbReference type="ARBA" id="ARBA00022603"/>
    </source>
</evidence>
<dbReference type="InterPro" id="IPR050750">
    <property type="entry name" value="C5-MTase"/>
</dbReference>
<dbReference type="EC" id="2.1.1.37" evidence="1"/>
<dbReference type="Pfam" id="PF00145">
    <property type="entry name" value="DNA_methylase"/>
    <property type="match status" value="1"/>
</dbReference>
<evidence type="ECO:0000256" key="1">
    <source>
        <dbReference type="ARBA" id="ARBA00011975"/>
    </source>
</evidence>
<dbReference type="Gene3D" id="3.40.50.150">
    <property type="entry name" value="Vaccinia Virus protein VP39"/>
    <property type="match status" value="1"/>
</dbReference>
<proteinExistence type="inferred from homology"/>
<evidence type="ECO:0000313" key="9">
    <source>
        <dbReference type="Proteomes" id="UP000000531"/>
    </source>
</evidence>
<protein>
    <recommendedName>
        <fullName evidence="1">DNA (cytosine-5-)-methyltransferase</fullName>
        <ecNumber evidence="1">2.1.1.37</ecNumber>
    </recommendedName>
</protein>
<dbReference type="STRING" id="176279.SERP1523"/>
<reference evidence="8 9" key="1">
    <citation type="journal article" date="2005" name="J. Bacteriol.">
        <title>Insights on evolution of virulence and resistance from the complete genome analysis of an early methicillin-resistant Staphylococcus aureus strain and a biofilm-producing methicillin-resistant Staphylococcus epidermidis strain.</title>
        <authorList>
            <person name="Gill S.R."/>
            <person name="Fouts D.E."/>
            <person name="Archer G.L."/>
            <person name="Mongodin E.F."/>
            <person name="Deboy R.T."/>
            <person name="Ravel J."/>
            <person name="Paulsen I.T."/>
            <person name="Kolonay J.F."/>
            <person name="Brinkac L."/>
            <person name="Beanan M."/>
            <person name="Dodson R.J."/>
            <person name="Daugherty S.C."/>
            <person name="Madupu R."/>
            <person name="Angiuoli S.V."/>
            <person name="Durkin A.S."/>
            <person name="Haft D.H."/>
            <person name="Vamathevan J."/>
            <person name="Khouri H."/>
            <person name="Utterback T."/>
            <person name="Lee C."/>
            <person name="Dimitrov G."/>
            <person name="Jiang L."/>
            <person name="Qin H."/>
            <person name="Weidman J."/>
            <person name="Tran K."/>
            <person name="Kang K."/>
            <person name="Hance I.R."/>
            <person name="Nelson K.E."/>
            <person name="Fraser C.M."/>
        </authorList>
    </citation>
    <scope>NUCLEOTIDE SEQUENCE [LARGE SCALE GENOMIC DNA]</scope>
    <source>
        <strain evidence="9">ATCC 35984 / RP62A</strain>
    </source>
</reference>
<dbReference type="RefSeq" id="WP_010959219.1">
    <property type="nucleotide sequence ID" value="NC_002976.3"/>
</dbReference>
<evidence type="ECO:0000256" key="6">
    <source>
        <dbReference type="PROSITE-ProRule" id="PRU01016"/>
    </source>
</evidence>
<feature type="active site" evidence="6">
    <location>
        <position position="78"/>
    </location>
</feature>
<dbReference type="DNASU" id="3240793"/>
<dbReference type="Proteomes" id="UP000000531">
    <property type="component" value="Chromosome"/>
</dbReference>
<gene>
    <name evidence="8" type="ordered locus">SERP1523</name>
</gene>
<keyword evidence="4 6" id="KW-0949">S-adenosyl-L-methionine</keyword>
<dbReference type="InterPro" id="IPR001525">
    <property type="entry name" value="C5_MeTfrase"/>
</dbReference>
<dbReference type="GO" id="GO:0032259">
    <property type="term" value="P:methylation"/>
    <property type="evidence" value="ECO:0007669"/>
    <property type="project" value="UniProtKB-KW"/>
</dbReference>
<evidence type="ECO:0000256" key="5">
    <source>
        <dbReference type="ARBA" id="ARBA00022747"/>
    </source>
</evidence>
<name>Q5HMV5_STAEQ</name>
<dbReference type="PANTHER" id="PTHR46098:SF1">
    <property type="entry name" value="TRNA (CYTOSINE(38)-C(5))-METHYLTRANSFERASE"/>
    <property type="match status" value="1"/>
</dbReference>
<dbReference type="PROSITE" id="PS51679">
    <property type="entry name" value="SAM_MT_C5"/>
    <property type="match status" value="1"/>
</dbReference>
<evidence type="ECO:0000313" key="8">
    <source>
        <dbReference type="EMBL" id="AAW54883.1"/>
    </source>
</evidence>